<dbReference type="EMBL" id="JANTYZ010000002">
    <property type="protein sequence ID" value="MCS3864275.1"/>
    <property type="molecule type" value="Genomic_DNA"/>
</dbReference>
<feature type="region of interest" description="Disordered" evidence="1">
    <location>
        <begin position="317"/>
        <end position="339"/>
    </location>
</feature>
<dbReference type="Proteomes" id="UP001155034">
    <property type="component" value="Unassembled WGS sequence"/>
</dbReference>
<reference evidence="2" key="1">
    <citation type="submission" date="2022-08" db="EMBL/GenBank/DDBJ databases">
        <title>Genomic Encyclopedia of Type Strains, Phase V (KMG-V): Genome sequencing to study the core and pangenomes of soil and plant-associated prokaryotes.</title>
        <authorList>
            <person name="Whitman W."/>
        </authorList>
    </citation>
    <scope>NUCLEOTIDE SEQUENCE</scope>
    <source>
        <strain evidence="2">SP2016B</strain>
    </source>
</reference>
<dbReference type="InterPro" id="IPR027417">
    <property type="entry name" value="P-loop_NTPase"/>
</dbReference>
<evidence type="ECO:0000256" key="1">
    <source>
        <dbReference type="SAM" id="MobiDB-lite"/>
    </source>
</evidence>
<organism evidence="2 3">
    <name type="scientific">Salinibacter ruber</name>
    <dbReference type="NCBI Taxonomy" id="146919"/>
    <lineage>
        <taxon>Bacteria</taxon>
        <taxon>Pseudomonadati</taxon>
        <taxon>Rhodothermota</taxon>
        <taxon>Rhodothermia</taxon>
        <taxon>Rhodothermales</taxon>
        <taxon>Salinibacteraceae</taxon>
        <taxon>Salinibacter</taxon>
    </lineage>
</organism>
<dbReference type="AlphaFoldDB" id="A0A9X2R4R2"/>
<evidence type="ECO:0000313" key="3">
    <source>
        <dbReference type="Proteomes" id="UP001155034"/>
    </source>
</evidence>
<dbReference type="RefSeq" id="WP_103017129.1">
    <property type="nucleotide sequence ID" value="NZ_JANTYZ010000002.1"/>
</dbReference>
<sequence>MTFEDRYGWLDRLLHRTAFRAGTAQHALSDVENILYRDTLNSISVDDPVFITALPRSGTTIVLRLLWNTGQFASHTYQDMPFLLCPLFWDRFSDQFDGGTQTTERAHGDGLQVSGKSPEAFEEMIWKHFWPDAYRGRCIQPWSDDDHDPAFDTFYESHMRKVVAVRRDAPSADLRYLSKNNLNIARLGALPRPLEAGTFVVPFRAPFQQAASMLQQHERFLQLHDDDDFVREYMEAIGHHEFGHGLRPVNFDGWVDDAPEPTSLAFWVRYWIAAYQHVLAHADENTVLLSYDRLVDEPRTALSRLADLISVDPSALTGQADQLRPPRSHSVETAALSSETRRRAAALHETLKQRAPL</sequence>
<comment type="caution">
    <text evidence="2">The sequence shown here is derived from an EMBL/GenBank/DDBJ whole genome shotgun (WGS) entry which is preliminary data.</text>
</comment>
<dbReference type="SUPFAM" id="SSF52540">
    <property type="entry name" value="P-loop containing nucleoside triphosphate hydrolases"/>
    <property type="match status" value="1"/>
</dbReference>
<dbReference type="Pfam" id="PF13469">
    <property type="entry name" value="Sulfotransfer_3"/>
    <property type="match status" value="1"/>
</dbReference>
<protein>
    <recommendedName>
        <fullName evidence="4">Sulfotransferase family protein</fullName>
    </recommendedName>
</protein>
<name>A0A9X2R4R2_9BACT</name>
<gene>
    <name evidence="2" type="ORF">GGP82_000821</name>
</gene>
<proteinExistence type="predicted"/>
<dbReference type="Gene3D" id="3.40.50.300">
    <property type="entry name" value="P-loop containing nucleotide triphosphate hydrolases"/>
    <property type="match status" value="1"/>
</dbReference>
<evidence type="ECO:0008006" key="4">
    <source>
        <dbReference type="Google" id="ProtNLM"/>
    </source>
</evidence>
<evidence type="ECO:0000313" key="2">
    <source>
        <dbReference type="EMBL" id="MCS3864275.1"/>
    </source>
</evidence>
<accession>A0A9X2R4R2</accession>